<dbReference type="Proteomes" id="UP001501803">
    <property type="component" value="Unassembled WGS sequence"/>
</dbReference>
<evidence type="ECO:0000256" key="8">
    <source>
        <dbReference type="SAM" id="Phobius"/>
    </source>
</evidence>
<keyword evidence="6 8" id="KW-1133">Transmembrane helix</keyword>
<feature type="transmembrane region" description="Helical" evidence="8">
    <location>
        <begin position="93"/>
        <end position="112"/>
    </location>
</feature>
<proteinExistence type="predicted"/>
<feature type="transmembrane region" description="Helical" evidence="8">
    <location>
        <begin position="246"/>
        <end position="266"/>
    </location>
</feature>
<feature type="transmembrane region" description="Helical" evidence="8">
    <location>
        <begin position="151"/>
        <end position="184"/>
    </location>
</feature>
<evidence type="ECO:0000256" key="5">
    <source>
        <dbReference type="ARBA" id="ARBA00022692"/>
    </source>
</evidence>
<keyword evidence="5 8" id="KW-0812">Transmembrane</keyword>
<feature type="transmembrane region" description="Helical" evidence="8">
    <location>
        <begin position="308"/>
        <end position="325"/>
    </location>
</feature>
<evidence type="ECO:0000256" key="3">
    <source>
        <dbReference type="ARBA" id="ARBA00022676"/>
    </source>
</evidence>
<dbReference type="PANTHER" id="PTHR33908:SF3">
    <property type="entry name" value="UNDECAPRENYL PHOSPHATE-ALPHA-4-AMINO-4-DEOXY-L-ARABINOSE ARABINOSYL TRANSFERASE"/>
    <property type="match status" value="1"/>
</dbReference>
<evidence type="ECO:0000256" key="6">
    <source>
        <dbReference type="ARBA" id="ARBA00022989"/>
    </source>
</evidence>
<feature type="transmembrane region" description="Helical" evidence="8">
    <location>
        <begin position="118"/>
        <end position="139"/>
    </location>
</feature>
<keyword evidence="11" id="KW-1185">Reference proteome</keyword>
<organism evidence="10 11">
    <name type="scientific">Leifsonia kafniensis</name>
    <dbReference type="NCBI Taxonomy" id="475957"/>
    <lineage>
        <taxon>Bacteria</taxon>
        <taxon>Bacillati</taxon>
        <taxon>Actinomycetota</taxon>
        <taxon>Actinomycetes</taxon>
        <taxon>Micrococcales</taxon>
        <taxon>Microbacteriaceae</taxon>
        <taxon>Leifsonia</taxon>
    </lineage>
</organism>
<evidence type="ECO:0000256" key="7">
    <source>
        <dbReference type="ARBA" id="ARBA00023136"/>
    </source>
</evidence>
<evidence type="ECO:0000256" key="1">
    <source>
        <dbReference type="ARBA" id="ARBA00004651"/>
    </source>
</evidence>
<gene>
    <name evidence="10" type="ORF">GCM10022381_13890</name>
</gene>
<accession>A0ABP7KDG5</accession>
<comment type="subcellular location">
    <subcellularLocation>
        <location evidence="1">Cell membrane</location>
        <topology evidence="1">Multi-pass membrane protein</topology>
    </subcellularLocation>
</comment>
<evidence type="ECO:0000313" key="10">
    <source>
        <dbReference type="EMBL" id="GAA3872058.1"/>
    </source>
</evidence>
<keyword evidence="2" id="KW-1003">Cell membrane</keyword>
<evidence type="ECO:0000259" key="9">
    <source>
        <dbReference type="Pfam" id="PF13231"/>
    </source>
</evidence>
<dbReference type="EMBL" id="BAABCN010000002">
    <property type="protein sequence ID" value="GAA3872058.1"/>
    <property type="molecule type" value="Genomic_DNA"/>
</dbReference>
<reference evidence="11" key="1">
    <citation type="journal article" date="2019" name="Int. J. Syst. Evol. Microbiol.">
        <title>The Global Catalogue of Microorganisms (GCM) 10K type strain sequencing project: providing services to taxonomists for standard genome sequencing and annotation.</title>
        <authorList>
            <consortium name="The Broad Institute Genomics Platform"/>
            <consortium name="The Broad Institute Genome Sequencing Center for Infectious Disease"/>
            <person name="Wu L."/>
            <person name="Ma J."/>
        </authorList>
    </citation>
    <scope>NUCLEOTIDE SEQUENCE [LARGE SCALE GENOMIC DNA]</scope>
    <source>
        <strain evidence="11">JCM 17021</strain>
    </source>
</reference>
<evidence type="ECO:0000256" key="2">
    <source>
        <dbReference type="ARBA" id="ARBA00022475"/>
    </source>
</evidence>
<sequence length="484" mass="52230">MLGALISFAGSWNPSYWGDEAASVMSAERSLPSLFQMLGHVDAVHGTYYLFLHFWIEAFGTSELATRLPSALAVGLATMATAVLARRLFTARVAVVAALVFAVLPRVTFMGAEARSTAMATACAVWLTVLLVQTLRMSASPSTSIRMRRGLWAAYAALGALGIYVFLYLVLLIPIHALAVWLWAPNEHRRALWRSWLKATGSGILLAAPVVVFGLAQHEQISFIGTRPQPTLLTALVSQWFDSAPVALAAWALITVAVAVVIFSRHPLRGFERPVRPALVVMLAWIVVPTAALLIGTFLVAPMYIQRYLSFCTPAVAIVIAVGIVCLGQRWLQAGALLLLVALVAPDYLSQRTSFAKDGGSDWRQTAAVVAANAHPGDAVIFDDSTRPSRLPRLALRLYPAAFTGLQDVTLATSFQQTAGLWDVTVPLASVTEKVASTRTAWILENVGSTEAVAATDVHELENLGFVPALTETVNRTTIIEMTR</sequence>
<feature type="domain" description="Glycosyltransferase RgtA/B/C/D-like" evidence="9">
    <location>
        <begin position="51"/>
        <end position="211"/>
    </location>
</feature>
<feature type="transmembrane region" description="Helical" evidence="8">
    <location>
        <begin position="196"/>
        <end position="216"/>
    </location>
</feature>
<comment type="caution">
    <text evidence="10">The sequence shown here is derived from an EMBL/GenBank/DDBJ whole genome shotgun (WGS) entry which is preliminary data.</text>
</comment>
<keyword evidence="3" id="KW-0328">Glycosyltransferase</keyword>
<dbReference type="PANTHER" id="PTHR33908">
    <property type="entry name" value="MANNOSYLTRANSFERASE YKCB-RELATED"/>
    <property type="match status" value="1"/>
</dbReference>
<dbReference type="InterPro" id="IPR038731">
    <property type="entry name" value="RgtA/B/C-like"/>
</dbReference>
<evidence type="ECO:0000313" key="11">
    <source>
        <dbReference type="Proteomes" id="UP001501803"/>
    </source>
</evidence>
<dbReference type="InterPro" id="IPR050297">
    <property type="entry name" value="LipidA_mod_glycosyltrf_83"/>
</dbReference>
<feature type="transmembrane region" description="Helical" evidence="8">
    <location>
        <begin position="278"/>
        <end position="301"/>
    </location>
</feature>
<evidence type="ECO:0000256" key="4">
    <source>
        <dbReference type="ARBA" id="ARBA00022679"/>
    </source>
</evidence>
<keyword evidence="4" id="KW-0808">Transferase</keyword>
<name>A0ABP7KDG5_9MICO</name>
<protein>
    <submittedName>
        <fullName evidence="10">Glycosyltransferase family 39 protein</fullName>
    </submittedName>
</protein>
<keyword evidence="7 8" id="KW-0472">Membrane</keyword>
<dbReference type="Pfam" id="PF13231">
    <property type="entry name" value="PMT_2"/>
    <property type="match status" value="1"/>
</dbReference>